<sequence>KDLNVRQEVIKILGEKTGNNFIDLSHSNFLFNMSLQARETKTKMNYWDLIKIKIFCTMKEAISKTKKKKIFANDISDKGLVSKIYKELIKLNTPKPNNPVKKWAKDMNRHFSKEDIWMANRHMKKMLNITHHQGNTNQTTMSYHLTPVRMAKINNSGNSENSRCWRGCGETGTLLHCWWECQLVQPIWKTVWRFLRKLTIELPYDPAIALLGIYPRDTEMLRHRSTCTPMFIAALSTIAKTWKEPKCPSTDEWIKKMWFIYTMEYYMAMRNNEIWPCVATWMDLEGVMLSE</sequence>
<gene>
    <name evidence="1" type="ORF">FOF47_R03872</name>
</gene>
<name>A0A6G1ATH6_CROCR</name>
<evidence type="ECO:0000313" key="2">
    <source>
        <dbReference type="Proteomes" id="UP000475037"/>
    </source>
</evidence>
<dbReference type="AlphaFoldDB" id="A0A6G1ATH6"/>
<dbReference type="Proteomes" id="UP000475037">
    <property type="component" value="Unassembled WGS sequence"/>
</dbReference>
<feature type="non-terminal residue" evidence="1">
    <location>
        <position position="1"/>
    </location>
</feature>
<evidence type="ECO:0000313" key="1">
    <source>
        <dbReference type="EMBL" id="KAF0878563.1"/>
    </source>
</evidence>
<feature type="non-terminal residue" evidence="1">
    <location>
        <position position="291"/>
    </location>
</feature>
<reference evidence="1 2" key="1">
    <citation type="submission" date="2019-11" db="EMBL/GenBank/DDBJ databases">
        <authorList>
            <person name="Yang C."/>
            <person name="Li F."/>
        </authorList>
    </citation>
    <scope>NUCLEOTIDE SEQUENCE [LARGE SCALE GENOMIC DNA]</scope>
    <source>
        <strain evidence="1">KB4526</strain>
        <tissue evidence="1">Muscle</tissue>
    </source>
</reference>
<protein>
    <submittedName>
        <fullName evidence="1">LORF2 protein</fullName>
    </submittedName>
</protein>
<proteinExistence type="predicted"/>
<accession>A0A6G1ATH6</accession>
<organism evidence="1 2">
    <name type="scientific">Crocuta crocuta</name>
    <name type="common">Spotted hyena</name>
    <dbReference type="NCBI Taxonomy" id="9678"/>
    <lineage>
        <taxon>Eukaryota</taxon>
        <taxon>Metazoa</taxon>
        <taxon>Chordata</taxon>
        <taxon>Craniata</taxon>
        <taxon>Vertebrata</taxon>
        <taxon>Euteleostomi</taxon>
        <taxon>Mammalia</taxon>
        <taxon>Eutheria</taxon>
        <taxon>Laurasiatheria</taxon>
        <taxon>Carnivora</taxon>
        <taxon>Feliformia</taxon>
        <taxon>Hyaenidae</taxon>
        <taxon>Crocuta</taxon>
    </lineage>
</organism>
<comment type="caution">
    <text evidence="1">The sequence shown here is derived from an EMBL/GenBank/DDBJ whole genome shotgun (WGS) entry which is preliminary data.</text>
</comment>
<keyword evidence="2" id="KW-1185">Reference proteome</keyword>
<dbReference type="EMBL" id="VOAJ01003741">
    <property type="protein sequence ID" value="KAF0878563.1"/>
    <property type="molecule type" value="Genomic_DNA"/>
</dbReference>